<evidence type="ECO:0000313" key="2">
    <source>
        <dbReference type="EMBL" id="CAH1403029.1"/>
    </source>
</evidence>
<dbReference type="Proteomes" id="UP001152798">
    <property type="component" value="Chromosome 5"/>
</dbReference>
<feature type="compositionally biased region" description="Polar residues" evidence="1">
    <location>
        <begin position="1"/>
        <end position="10"/>
    </location>
</feature>
<gene>
    <name evidence="2" type="ORF">NEZAVI_LOCUS11705</name>
</gene>
<feature type="region of interest" description="Disordered" evidence="1">
    <location>
        <begin position="1"/>
        <end position="29"/>
    </location>
</feature>
<dbReference type="AlphaFoldDB" id="A0A9P0MS67"/>
<sequence length="71" mass="7683">MDPSIFNLQRTVPGGGDVSHQVGVSRRRNSAEEEIRFALDGSGHSEKKKKVVPSRAQFQAVGYSGTSYSST</sequence>
<keyword evidence="3" id="KW-1185">Reference proteome</keyword>
<accession>A0A9P0MS67</accession>
<evidence type="ECO:0000256" key="1">
    <source>
        <dbReference type="SAM" id="MobiDB-lite"/>
    </source>
</evidence>
<evidence type="ECO:0000313" key="3">
    <source>
        <dbReference type="Proteomes" id="UP001152798"/>
    </source>
</evidence>
<proteinExistence type="predicted"/>
<name>A0A9P0MS67_NEZVI</name>
<dbReference type="EMBL" id="OV725081">
    <property type="protein sequence ID" value="CAH1403029.1"/>
    <property type="molecule type" value="Genomic_DNA"/>
</dbReference>
<reference evidence="2" key="1">
    <citation type="submission" date="2022-01" db="EMBL/GenBank/DDBJ databases">
        <authorList>
            <person name="King R."/>
        </authorList>
    </citation>
    <scope>NUCLEOTIDE SEQUENCE</scope>
</reference>
<protein>
    <submittedName>
        <fullName evidence="2">Uncharacterized protein</fullName>
    </submittedName>
</protein>
<organism evidence="2 3">
    <name type="scientific">Nezara viridula</name>
    <name type="common">Southern green stink bug</name>
    <name type="synonym">Cimex viridulus</name>
    <dbReference type="NCBI Taxonomy" id="85310"/>
    <lineage>
        <taxon>Eukaryota</taxon>
        <taxon>Metazoa</taxon>
        <taxon>Ecdysozoa</taxon>
        <taxon>Arthropoda</taxon>
        <taxon>Hexapoda</taxon>
        <taxon>Insecta</taxon>
        <taxon>Pterygota</taxon>
        <taxon>Neoptera</taxon>
        <taxon>Paraneoptera</taxon>
        <taxon>Hemiptera</taxon>
        <taxon>Heteroptera</taxon>
        <taxon>Panheteroptera</taxon>
        <taxon>Pentatomomorpha</taxon>
        <taxon>Pentatomoidea</taxon>
        <taxon>Pentatomidae</taxon>
        <taxon>Pentatominae</taxon>
        <taxon>Nezara</taxon>
    </lineage>
</organism>